<dbReference type="STRING" id="553469.SAMN04487947_0711"/>
<sequence length="241" mass="26097">MNDFDTGDMGERADHFLLSANGFPPANVADLRLPVVAPDGDLDENARRSARASATDSPPCETVTRLFCAGDQLETNPRSARFDTMTRSHRDDGEDEQDGPDDEQSPTRIDISISVTDLLSDLLDDRRAETDRRTPGRRPRGRPTRAGHASGDGPTEGGSVDDDYRVESVRDGDELTVVADLLGADRADVTTGIDPERSELVVATGGRAVGRVSLPWDPVEVVETSFNNGILQVRLRPATDD</sequence>
<feature type="compositionally biased region" description="Basic and acidic residues" evidence="1">
    <location>
        <begin position="80"/>
        <end position="92"/>
    </location>
</feature>
<keyword evidence="3" id="KW-1185">Reference proteome</keyword>
<name>A0A1I6G812_9EURY</name>
<dbReference type="Proteomes" id="UP000198531">
    <property type="component" value="Unassembled WGS sequence"/>
</dbReference>
<dbReference type="Pfam" id="PF05455">
    <property type="entry name" value="GvpH"/>
    <property type="match status" value="1"/>
</dbReference>
<accession>A0A1I6G812</accession>
<organism evidence="2 3">
    <name type="scientific">Halogeometricum rufum</name>
    <dbReference type="NCBI Taxonomy" id="553469"/>
    <lineage>
        <taxon>Archaea</taxon>
        <taxon>Methanobacteriati</taxon>
        <taxon>Methanobacteriota</taxon>
        <taxon>Stenosarchaea group</taxon>
        <taxon>Halobacteria</taxon>
        <taxon>Halobacteriales</taxon>
        <taxon>Haloferacaceae</taxon>
        <taxon>Halogeometricum</taxon>
    </lineage>
</organism>
<feature type="compositionally biased region" description="Basic residues" evidence="1">
    <location>
        <begin position="135"/>
        <end position="145"/>
    </location>
</feature>
<feature type="compositionally biased region" description="Acidic residues" evidence="1">
    <location>
        <begin position="93"/>
        <end position="104"/>
    </location>
</feature>
<protein>
    <submittedName>
        <fullName evidence="2">GvpH protein</fullName>
    </submittedName>
</protein>
<evidence type="ECO:0000313" key="2">
    <source>
        <dbReference type="EMBL" id="SFR38336.1"/>
    </source>
</evidence>
<dbReference type="AlphaFoldDB" id="A0A1I6G812"/>
<evidence type="ECO:0000256" key="1">
    <source>
        <dbReference type="SAM" id="MobiDB-lite"/>
    </source>
</evidence>
<feature type="compositionally biased region" description="Basic and acidic residues" evidence="1">
    <location>
        <begin position="123"/>
        <end position="134"/>
    </location>
</feature>
<proteinExistence type="predicted"/>
<feature type="compositionally biased region" description="Low complexity" evidence="1">
    <location>
        <begin position="109"/>
        <end position="121"/>
    </location>
</feature>
<dbReference type="EMBL" id="FOYT01000001">
    <property type="protein sequence ID" value="SFR38336.1"/>
    <property type="molecule type" value="Genomic_DNA"/>
</dbReference>
<reference evidence="3" key="1">
    <citation type="submission" date="2016-10" db="EMBL/GenBank/DDBJ databases">
        <authorList>
            <person name="Varghese N."/>
            <person name="Submissions S."/>
        </authorList>
    </citation>
    <scope>NUCLEOTIDE SEQUENCE [LARGE SCALE GENOMIC DNA]</scope>
    <source>
        <strain evidence="3">CGMCC 1.7736</strain>
    </source>
</reference>
<evidence type="ECO:0000313" key="3">
    <source>
        <dbReference type="Proteomes" id="UP000198531"/>
    </source>
</evidence>
<feature type="region of interest" description="Disordered" evidence="1">
    <location>
        <begin position="74"/>
        <end position="162"/>
    </location>
</feature>
<dbReference type="InterPro" id="IPR008633">
    <property type="entry name" value="GvpH"/>
</dbReference>
<gene>
    <name evidence="2" type="ORF">SAMN04487947_0711</name>
</gene>